<name>R0FBF4_9BRAS</name>
<sequence>MQRVAALNVLGRLMIQYNVVICFKEGKNTCGRKQK</sequence>
<protein>
    <submittedName>
        <fullName evidence="1">Uncharacterized protein</fullName>
    </submittedName>
</protein>
<dbReference type="Proteomes" id="UP000029121">
    <property type="component" value="Unassembled WGS sequence"/>
</dbReference>
<accession>R0FBF4</accession>
<organism evidence="1 2">
    <name type="scientific">Capsella rubella</name>
    <dbReference type="NCBI Taxonomy" id="81985"/>
    <lineage>
        <taxon>Eukaryota</taxon>
        <taxon>Viridiplantae</taxon>
        <taxon>Streptophyta</taxon>
        <taxon>Embryophyta</taxon>
        <taxon>Tracheophyta</taxon>
        <taxon>Spermatophyta</taxon>
        <taxon>Magnoliopsida</taxon>
        <taxon>eudicotyledons</taxon>
        <taxon>Gunneridae</taxon>
        <taxon>Pentapetalae</taxon>
        <taxon>rosids</taxon>
        <taxon>malvids</taxon>
        <taxon>Brassicales</taxon>
        <taxon>Brassicaceae</taxon>
        <taxon>Camelineae</taxon>
        <taxon>Capsella</taxon>
    </lineage>
</organism>
<dbReference type="AlphaFoldDB" id="R0FBF4"/>
<evidence type="ECO:0000313" key="1">
    <source>
        <dbReference type="EMBL" id="EOA19076.1"/>
    </source>
</evidence>
<gene>
    <name evidence="1" type="ORF">CARUB_v10007742mg</name>
</gene>
<dbReference type="EMBL" id="KB870811">
    <property type="protein sequence ID" value="EOA19076.1"/>
    <property type="molecule type" value="Genomic_DNA"/>
</dbReference>
<evidence type="ECO:0000313" key="2">
    <source>
        <dbReference type="Proteomes" id="UP000029121"/>
    </source>
</evidence>
<keyword evidence="2" id="KW-1185">Reference proteome</keyword>
<reference evidence="2" key="1">
    <citation type="journal article" date="2013" name="Nat. Genet.">
        <title>The Capsella rubella genome and the genomic consequences of rapid mating system evolution.</title>
        <authorList>
            <person name="Slotte T."/>
            <person name="Hazzouri K.M."/>
            <person name="Agren J.A."/>
            <person name="Koenig D."/>
            <person name="Maumus F."/>
            <person name="Guo Y.L."/>
            <person name="Steige K."/>
            <person name="Platts A.E."/>
            <person name="Escobar J.S."/>
            <person name="Newman L.K."/>
            <person name="Wang W."/>
            <person name="Mandakova T."/>
            <person name="Vello E."/>
            <person name="Smith L.M."/>
            <person name="Henz S.R."/>
            <person name="Steffen J."/>
            <person name="Takuno S."/>
            <person name="Brandvain Y."/>
            <person name="Coop G."/>
            <person name="Andolfatto P."/>
            <person name="Hu T.T."/>
            <person name="Blanchette M."/>
            <person name="Clark R.M."/>
            <person name="Quesneville H."/>
            <person name="Nordborg M."/>
            <person name="Gaut B.S."/>
            <person name="Lysak M.A."/>
            <person name="Jenkins J."/>
            <person name="Grimwood J."/>
            <person name="Chapman J."/>
            <person name="Prochnik S."/>
            <person name="Shu S."/>
            <person name="Rokhsar D."/>
            <person name="Schmutz J."/>
            <person name="Weigel D."/>
            <person name="Wright S.I."/>
        </authorList>
    </citation>
    <scope>NUCLEOTIDE SEQUENCE [LARGE SCALE GENOMIC DNA]</scope>
    <source>
        <strain evidence="2">cv. Monte Gargano</strain>
    </source>
</reference>
<proteinExistence type="predicted"/>